<reference evidence="1" key="1">
    <citation type="submission" date="2022-10" db="EMBL/GenBank/DDBJ databases">
        <title>Culturing micro-colonial fungi from biological soil crusts in the Mojave desert and describing Neophaeococcomyces mojavensis, and introducing the new genera and species Taxawa tesnikishii.</title>
        <authorList>
            <person name="Kurbessoian T."/>
            <person name="Stajich J.E."/>
        </authorList>
    </citation>
    <scope>NUCLEOTIDE SEQUENCE</scope>
    <source>
        <strain evidence="1">JES_112</strain>
    </source>
</reference>
<organism evidence="1 2">
    <name type="scientific">Neophaeococcomyces mojaviensis</name>
    <dbReference type="NCBI Taxonomy" id="3383035"/>
    <lineage>
        <taxon>Eukaryota</taxon>
        <taxon>Fungi</taxon>
        <taxon>Dikarya</taxon>
        <taxon>Ascomycota</taxon>
        <taxon>Pezizomycotina</taxon>
        <taxon>Eurotiomycetes</taxon>
        <taxon>Chaetothyriomycetidae</taxon>
        <taxon>Chaetothyriales</taxon>
        <taxon>Chaetothyriales incertae sedis</taxon>
        <taxon>Neophaeococcomyces</taxon>
    </lineage>
</organism>
<proteinExistence type="predicted"/>
<evidence type="ECO:0000313" key="2">
    <source>
        <dbReference type="Proteomes" id="UP001172386"/>
    </source>
</evidence>
<keyword evidence="2" id="KW-1185">Reference proteome</keyword>
<name>A0ACC2ZS60_9EURO</name>
<comment type="caution">
    <text evidence="1">The sequence shown here is derived from an EMBL/GenBank/DDBJ whole genome shotgun (WGS) entry which is preliminary data.</text>
</comment>
<sequence>MAASPMSTNVNGTRVDNMDFLNRVSLYRQFDERRHEELEKFAQEYQEMQTTIANLKADLDDERTSRRTWRQRAEFSDALLTRNQFALVLIDGDGYHFNRNLYANESGGAQAAHTLYTEVQQYLKANGETNENIEVMTIVYLNKQVPRKVLLDADIIQIPQQFNEFFWSFTSSRSLFQVVDCGPGKERADAKLRDTYRFYANNAHCKHIFLACCHDSGYIAEFDKYRHDPIARPKTRLVSHGNTANGFFNLDLPFARFASTFDMEPIHKVQKFTGPPTYATRVPNGQMVDDASSQTSLDAYINGTRIPTPSWEQHNYTDATTVTSVTSPPVNAWSTVTASTAKAPTRGSTTSDLSASAQKFEPTKPTISKTVTGDRNNGIPVNRINQRIDLKIQTPSQTELDRFGKRIEEQKLCNTFHLTSGGCFAYKCGYDHSPIDQALKRTLRYKARAIPCGTGSKCRKADCFYGHQCPWGNDMCTNPKCNFYKNGLHGINDLEIAKYVPAVH</sequence>
<dbReference type="EMBL" id="JAPDRQ010000343">
    <property type="protein sequence ID" value="KAJ9650426.1"/>
    <property type="molecule type" value="Genomic_DNA"/>
</dbReference>
<protein>
    <submittedName>
        <fullName evidence="1">Uncharacterized protein</fullName>
    </submittedName>
</protein>
<evidence type="ECO:0000313" key="1">
    <source>
        <dbReference type="EMBL" id="KAJ9650426.1"/>
    </source>
</evidence>
<dbReference type="Proteomes" id="UP001172386">
    <property type="component" value="Unassembled WGS sequence"/>
</dbReference>
<gene>
    <name evidence="1" type="ORF">H2198_010268</name>
</gene>
<accession>A0ACC2ZS60</accession>